<evidence type="ECO:0000313" key="2">
    <source>
        <dbReference type="Proteomes" id="UP000006898"/>
    </source>
</evidence>
<dbReference type="Pfam" id="PF08843">
    <property type="entry name" value="AbiEii"/>
    <property type="match status" value="1"/>
</dbReference>
<sequence>MMRYANAASFRMALEERIRQRSATDGVAIQRLRKRVTFERFLARLQAPPDSPWFLKGAFALDLRFGDRSRTTKDLDLAVDLAIASNVVPATPAGIAARLQAAAAYELDDFIVFSVPAEGERIQQEPSAQTYRFHVRALLDKRPFEDFKVDVGTVTPLVAPTEEIAESDTLRFAGIVPRRFRAISLAQHFAEKIHALTFPWEDREQTRVKDLVDIVLILEVNAPDPHTARNALQAVFDGRGTHSLPSQISDPPPSWTGSYTATARELTLTHMTIEDGTRLLHQFWAKVFP</sequence>
<accession>D5MGZ4</accession>
<dbReference type="InterPro" id="IPR014942">
    <property type="entry name" value="AbiEii"/>
</dbReference>
<dbReference type="eggNOG" id="ENOG50334PX">
    <property type="taxonomic scope" value="Bacteria"/>
</dbReference>
<gene>
    <name evidence="1" type="ORF">DAMO_1975</name>
</gene>
<dbReference type="STRING" id="671143.DAMO_1975"/>
<reference evidence="1 2" key="1">
    <citation type="journal article" date="2010" name="Nature">
        <title>Nitrite-driven anaerobic methane oxidation by oxygenic bacteria.</title>
        <authorList>
            <person name="Ettwig K.F."/>
            <person name="Butler M.K."/>
            <person name="Le Paslier D."/>
            <person name="Pelletier E."/>
            <person name="Mangenot S."/>
            <person name="Kuypers M.M.M."/>
            <person name="Schreiber F."/>
            <person name="Dutilh B.E."/>
            <person name="Zedelius J."/>
            <person name="de Beer D."/>
            <person name="Gloerich J."/>
            <person name="Wessels H.J.C.T."/>
            <person name="van Allen T."/>
            <person name="Luesken F."/>
            <person name="Wu M."/>
            <person name="van de Pas-Schoonen K.T."/>
            <person name="Op den Camp H.J.M."/>
            <person name="Janssen-Megens E.M."/>
            <person name="Francoijs K-J."/>
            <person name="Stunnenberg H."/>
            <person name="Weissenbach J."/>
            <person name="Jetten M.S.M."/>
            <person name="Strous M."/>
        </authorList>
    </citation>
    <scope>NUCLEOTIDE SEQUENCE [LARGE SCALE GENOMIC DNA]</scope>
</reference>
<organism evidence="1 2">
    <name type="scientific">Methylomirabilis oxygeniifera</name>
    <dbReference type="NCBI Taxonomy" id="671143"/>
    <lineage>
        <taxon>Bacteria</taxon>
        <taxon>Candidatus Methylomirabilota</taxon>
        <taxon>Candidatus Methylomirabilia</taxon>
        <taxon>Candidatus Methylomirabilales</taxon>
        <taxon>Candidatus Methylomirabilaceae</taxon>
        <taxon>Candidatus Methylomirabilis</taxon>
    </lineage>
</organism>
<dbReference type="HOGENOM" id="CLU_069582_1_0_0"/>
<evidence type="ECO:0000313" key="1">
    <source>
        <dbReference type="EMBL" id="CBE69025.1"/>
    </source>
</evidence>
<protein>
    <recommendedName>
        <fullName evidence="3">Nucleotidyl transferase AbiEii/AbiGii toxin family protein</fullName>
    </recommendedName>
</protein>
<dbReference type="AlphaFoldDB" id="D5MGZ4"/>
<dbReference type="KEGG" id="mox:DAMO_1975"/>
<proteinExistence type="predicted"/>
<evidence type="ECO:0008006" key="3">
    <source>
        <dbReference type="Google" id="ProtNLM"/>
    </source>
</evidence>
<dbReference type="Proteomes" id="UP000006898">
    <property type="component" value="Chromosome"/>
</dbReference>
<dbReference type="EMBL" id="FP565575">
    <property type="protein sequence ID" value="CBE69025.1"/>
    <property type="molecule type" value="Genomic_DNA"/>
</dbReference>
<name>D5MGZ4_METO1</name>
<dbReference type="PATRIC" id="fig|671143.5.peg.1741"/>